<dbReference type="EMBL" id="LAZR01062185">
    <property type="protein sequence ID" value="KKK62049.1"/>
    <property type="molecule type" value="Genomic_DNA"/>
</dbReference>
<protein>
    <submittedName>
        <fullName evidence="1">Uncharacterized protein</fullName>
    </submittedName>
</protein>
<sequence>MEASRARLRGIRRVDSYNFDASAEAFIADKLPELPEGPGVVESALGLPQAPVGALTDTLQVLKSNRLLVSVGRLYNMLANLMIDPCLVTTFLARKPVEDSTRVLAGRLRARICLRLKRLASFMFLQPVSIQRLTTKRGTIGERSNVLDTQVNTQRASWLVRIWNGLLDLDVEVVLLAFLDQYRTGRLLATQGVTLVVSYFKGNLLSAIQQGQTNGPVLLEEPEDHLVVVDTGRLEDGVAGLGLAELGRYSGNRTDGQVGRQTKERTHVVITTLVEVILSAYLMFTTPLRYV</sequence>
<comment type="caution">
    <text evidence="1">The sequence shown here is derived from an EMBL/GenBank/DDBJ whole genome shotgun (WGS) entry which is preliminary data.</text>
</comment>
<gene>
    <name evidence="1" type="ORF">LCGC14_3008220</name>
</gene>
<feature type="non-terminal residue" evidence="1">
    <location>
        <position position="291"/>
    </location>
</feature>
<reference evidence="1" key="1">
    <citation type="journal article" date="2015" name="Nature">
        <title>Complex archaea that bridge the gap between prokaryotes and eukaryotes.</title>
        <authorList>
            <person name="Spang A."/>
            <person name="Saw J.H."/>
            <person name="Jorgensen S.L."/>
            <person name="Zaremba-Niedzwiedzka K."/>
            <person name="Martijn J."/>
            <person name="Lind A.E."/>
            <person name="van Eijk R."/>
            <person name="Schleper C."/>
            <person name="Guy L."/>
            <person name="Ettema T.J."/>
        </authorList>
    </citation>
    <scope>NUCLEOTIDE SEQUENCE</scope>
</reference>
<organism evidence="1">
    <name type="scientific">marine sediment metagenome</name>
    <dbReference type="NCBI Taxonomy" id="412755"/>
    <lineage>
        <taxon>unclassified sequences</taxon>
        <taxon>metagenomes</taxon>
        <taxon>ecological metagenomes</taxon>
    </lineage>
</organism>
<dbReference type="AlphaFoldDB" id="A0A0F8Z6M4"/>
<evidence type="ECO:0000313" key="1">
    <source>
        <dbReference type="EMBL" id="KKK62049.1"/>
    </source>
</evidence>
<name>A0A0F8Z6M4_9ZZZZ</name>
<accession>A0A0F8Z6M4</accession>
<proteinExistence type="predicted"/>